<dbReference type="InterPro" id="IPR014031">
    <property type="entry name" value="Ketoacyl_synth_C"/>
</dbReference>
<dbReference type="SMART" id="SM00825">
    <property type="entry name" value="PKS_KS"/>
    <property type="match status" value="1"/>
</dbReference>
<protein>
    <recommendedName>
        <fullName evidence="4 11">3-oxoacyl-[acyl-carrier-protein] synthase 2</fullName>
        <ecNumber evidence="3 11">2.3.1.179</ecNumber>
    </recommendedName>
</protein>
<keyword evidence="7" id="KW-0276">Fatty acid metabolism</keyword>
<dbReference type="InterPro" id="IPR016039">
    <property type="entry name" value="Thiolase-like"/>
</dbReference>
<dbReference type="EC" id="2.3.1.179" evidence="3 11"/>
<dbReference type="EMBL" id="DVLC01000038">
    <property type="protein sequence ID" value="HIT46603.1"/>
    <property type="molecule type" value="Genomic_DNA"/>
</dbReference>
<evidence type="ECO:0000256" key="5">
    <source>
        <dbReference type="ARBA" id="ARBA00022516"/>
    </source>
</evidence>
<dbReference type="GO" id="GO:0006633">
    <property type="term" value="P:fatty acid biosynthetic process"/>
    <property type="evidence" value="ECO:0007669"/>
    <property type="project" value="UniProtKB-UniRule"/>
</dbReference>
<evidence type="ECO:0000256" key="4">
    <source>
        <dbReference type="ARBA" id="ARBA00014657"/>
    </source>
</evidence>
<gene>
    <name evidence="15" type="primary">fabF</name>
    <name evidence="15" type="ORF">IAC35_01945</name>
</gene>
<evidence type="ECO:0000256" key="10">
    <source>
        <dbReference type="ARBA" id="ARBA00023315"/>
    </source>
</evidence>
<dbReference type="CDD" id="cd00834">
    <property type="entry name" value="KAS_I_II"/>
    <property type="match status" value="1"/>
</dbReference>
<evidence type="ECO:0000256" key="8">
    <source>
        <dbReference type="ARBA" id="ARBA00023098"/>
    </source>
</evidence>
<evidence type="ECO:0000313" key="16">
    <source>
        <dbReference type="Proteomes" id="UP000886881"/>
    </source>
</evidence>
<evidence type="ECO:0000259" key="14">
    <source>
        <dbReference type="PROSITE" id="PS52004"/>
    </source>
</evidence>
<dbReference type="InterPro" id="IPR020841">
    <property type="entry name" value="PKS_Beta-ketoAc_synthase_dom"/>
</dbReference>
<dbReference type="Pfam" id="PF00109">
    <property type="entry name" value="ketoacyl-synt"/>
    <property type="match status" value="1"/>
</dbReference>
<dbReference type="GO" id="GO:0005829">
    <property type="term" value="C:cytosol"/>
    <property type="evidence" value="ECO:0007669"/>
    <property type="project" value="TreeGrafter"/>
</dbReference>
<feature type="active site" description="For beta-ketoacyl synthase activity" evidence="12">
    <location>
        <position position="169"/>
    </location>
</feature>
<dbReference type="GO" id="GO:0004315">
    <property type="term" value="F:3-oxoacyl-[acyl-carrier-protein] synthase activity"/>
    <property type="evidence" value="ECO:0007669"/>
    <property type="project" value="UniProtKB-UniRule"/>
</dbReference>
<evidence type="ECO:0000256" key="12">
    <source>
        <dbReference type="PIRSR" id="PIRSR000447-1"/>
    </source>
</evidence>
<dbReference type="Proteomes" id="UP000886881">
    <property type="component" value="Unassembled WGS sequence"/>
</dbReference>
<dbReference type="PROSITE" id="PS00606">
    <property type="entry name" value="KS3_1"/>
    <property type="match status" value="1"/>
</dbReference>
<accession>A0A9D1GMD0</accession>
<keyword evidence="5 11" id="KW-0444">Lipid biosynthesis</keyword>
<dbReference type="PIRSF" id="PIRSF000447">
    <property type="entry name" value="KAS_II"/>
    <property type="match status" value="1"/>
</dbReference>
<dbReference type="Gene3D" id="3.40.47.10">
    <property type="match status" value="1"/>
</dbReference>
<dbReference type="NCBIfam" id="NF005589">
    <property type="entry name" value="PRK07314.1"/>
    <property type="match status" value="1"/>
</dbReference>
<comment type="similarity">
    <text evidence="2 11 13">Belongs to the thiolase-like superfamily. Beta-ketoacyl-ACP synthases family.</text>
</comment>
<evidence type="ECO:0000256" key="3">
    <source>
        <dbReference type="ARBA" id="ARBA00012356"/>
    </source>
</evidence>
<sequence>MQHRVVITGMGVISPVGNDVAAFWNSLVNGICGIDHITDFPTEGLPVRIAGMIKDFNGEAYGMDKAFLRKQDKFVQYGMAAAVQAMEQSGLRAGGEDGNIDPFRLGVYVGSGIGGFETQFRESAKMIEDPTGRWVSPMLIPSVISNMAAGQIAIRFHAEGPCIDVVTACATSTNALGEAFRAIRHGYADAVIAGGCEHMTTPLGIAGFANAKALSRAEDPKYASLPFSADRKGFVMGDGGAVLVLEEMEHARARGARILAEMVGYGNTCDAYHSTAPRPDGSTQSRSMADALREAGYDESRDTLYVNAHGTGTRLNDSAETLACKLALGDAAYRAHVTSIKSMTGHMFGAAGAAEAIATVMSLNEGIVTPTINLTAPDPECDLDYTPCEAVRADLTLGISNSFGFGGHNACVAFRRYED</sequence>
<keyword evidence="8" id="KW-0443">Lipid metabolism</keyword>
<keyword evidence="9 11" id="KW-0275">Fatty acid biosynthesis</keyword>
<evidence type="ECO:0000313" key="15">
    <source>
        <dbReference type="EMBL" id="HIT46603.1"/>
    </source>
</evidence>
<comment type="pathway">
    <text evidence="1 11">Lipid metabolism; fatty acid biosynthesis.</text>
</comment>
<evidence type="ECO:0000256" key="2">
    <source>
        <dbReference type="ARBA" id="ARBA00008467"/>
    </source>
</evidence>
<evidence type="ECO:0000256" key="7">
    <source>
        <dbReference type="ARBA" id="ARBA00022832"/>
    </source>
</evidence>
<keyword evidence="10 11" id="KW-0012">Acyltransferase</keyword>
<dbReference type="NCBIfam" id="TIGR03150">
    <property type="entry name" value="fabF"/>
    <property type="match status" value="1"/>
</dbReference>
<comment type="function">
    <text evidence="11">Involved in the type II fatty acid elongation cycle. Catalyzes the elongation of a wide range of acyl-ACP by the addition of two carbons from malonyl-ACP to an acyl acceptor. Can efficiently catalyze the conversion of palmitoleoyl-ACP (cis-hexadec-9-enoyl-ACP) to cis-vaccenoyl-ACP (cis-octadec-11-enoyl-ACP), an essential step in the thermal regulation of fatty acid composition.</text>
</comment>
<reference evidence="15" key="1">
    <citation type="submission" date="2020-10" db="EMBL/GenBank/DDBJ databases">
        <authorList>
            <person name="Gilroy R."/>
        </authorList>
    </citation>
    <scope>NUCLEOTIDE SEQUENCE</scope>
    <source>
        <strain evidence="15">ChiHecec2B26-709</strain>
    </source>
</reference>
<proteinExistence type="inferred from homology"/>
<dbReference type="InterPro" id="IPR000794">
    <property type="entry name" value="Beta-ketoacyl_synthase"/>
</dbReference>
<keyword evidence="6 11" id="KW-0808">Transferase</keyword>
<dbReference type="PROSITE" id="PS52004">
    <property type="entry name" value="KS3_2"/>
    <property type="match status" value="1"/>
</dbReference>
<dbReference type="SUPFAM" id="SSF53901">
    <property type="entry name" value="Thiolase-like"/>
    <property type="match status" value="2"/>
</dbReference>
<evidence type="ECO:0000256" key="1">
    <source>
        <dbReference type="ARBA" id="ARBA00005194"/>
    </source>
</evidence>
<name>A0A9D1GMD0_9BACT</name>
<reference evidence="15" key="2">
    <citation type="journal article" date="2021" name="PeerJ">
        <title>Extensive microbial diversity within the chicken gut microbiome revealed by metagenomics and culture.</title>
        <authorList>
            <person name="Gilroy R."/>
            <person name="Ravi A."/>
            <person name="Getino M."/>
            <person name="Pursley I."/>
            <person name="Horton D.L."/>
            <person name="Alikhan N.F."/>
            <person name="Baker D."/>
            <person name="Gharbi K."/>
            <person name="Hall N."/>
            <person name="Watson M."/>
            <person name="Adriaenssens E.M."/>
            <person name="Foster-Nyarko E."/>
            <person name="Jarju S."/>
            <person name="Secka A."/>
            <person name="Antonio M."/>
            <person name="Oren A."/>
            <person name="Chaudhuri R.R."/>
            <person name="La Ragione R."/>
            <person name="Hildebrand F."/>
            <person name="Pallen M.J."/>
        </authorList>
    </citation>
    <scope>NUCLEOTIDE SEQUENCE</scope>
    <source>
        <strain evidence="15">ChiHecec2B26-709</strain>
    </source>
</reference>
<dbReference type="InterPro" id="IPR018201">
    <property type="entry name" value="Ketoacyl_synth_AS"/>
</dbReference>
<evidence type="ECO:0000256" key="11">
    <source>
        <dbReference type="PIRNR" id="PIRNR000447"/>
    </source>
</evidence>
<evidence type="ECO:0000256" key="13">
    <source>
        <dbReference type="RuleBase" id="RU003694"/>
    </source>
</evidence>
<comment type="caution">
    <text evidence="15">The sequence shown here is derived from an EMBL/GenBank/DDBJ whole genome shotgun (WGS) entry which is preliminary data.</text>
</comment>
<feature type="domain" description="Ketosynthase family 3 (KS3)" evidence="14">
    <location>
        <begin position="2"/>
        <end position="416"/>
    </location>
</feature>
<dbReference type="InterPro" id="IPR017568">
    <property type="entry name" value="3-oxoacyl-ACP_synth-2"/>
</dbReference>
<dbReference type="PANTHER" id="PTHR11712">
    <property type="entry name" value="POLYKETIDE SYNTHASE-RELATED"/>
    <property type="match status" value="1"/>
</dbReference>
<dbReference type="Pfam" id="PF02801">
    <property type="entry name" value="Ketoacyl-synt_C"/>
    <property type="match status" value="1"/>
</dbReference>
<dbReference type="AlphaFoldDB" id="A0A9D1GMD0"/>
<dbReference type="FunFam" id="3.40.47.10:FF:000018">
    <property type="entry name" value="3-oxoacyl-[acyl-carrier-protein] synthase 2"/>
    <property type="match status" value="1"/>
</dbReference>
<evidence type="ECO:0000256" key="6">
    <source>
        <dbReference type="ARBA" id="ARBA00022679"/>
    </source>
</evidence>
<dbReference type="PANTHER" id="PTHR11712:SF336">
    <property type="entry name" value="3-OXOACYL-[ACYL-CARRIER-PROTEIN] SYNTHASE, MITOCHONDRIAL"/>
    <property type="match status" value="1"/>
</dbReference>
<comment type="catalytic activity">
    <reaction evidence="11">
        <text>a fatty acyl-[ACP] + malonyl-[ACP] + H(+) = a 3-oxoacyl-[ACP] + holo-[ACP] + CO2</text>
        <dbReference type="Rhea" id="RHEA:22836"/>
        <dbReference type="Rhea" id="RHEA-COMP:9623"/>
        <dbReference type="Rhea" id="RHEA-COMP:9685"/>
        <dbReference type="Rhea" id="RHEA-COMP:9916"/>
        <dbReference type="Rhea" id="RHEA-COMP:14125"/>
        <dbReference type="ChEBI" id="CHEBI:15378"/>
        <dbReference type="ChEBI" id="CHEBI:16526"/>
        <dbReference type="ChEBI" id="CHEBI:64479"/>
        <dbReference type="ChEBI" id="CHEBI:78449"/>
        <dbReference type="ChEBI" id="CHEBI:78776"/>
        <dbReference type="ChEBI" id="CHEBI:138651"/>
    </reaction>
</comment>
<evidence type="ECO:0000256" key="9">
    <source>
        <dbReference type="ARBA" id="ARBA00023160"/>
    </source>
</evidence>
<organism evidence="15 16">
    <name type="scientific">Candidatus Cryptobacteroides merdipullorum</name>
    <dbReference type="NCBI Taxonomy" id="2840771"/>
    <lineage>
        <taxon>Bacteria</taxon>
        <taxon>Pseudomonadati</taxon>
        <taxon>Bacteroidota</taxon>
        <taxon>Bacteroidia</taxon>
        <taxon>Bacteroidales</taxon>
        <taxon>Candidatus Cryptobacteroides</taxon>
    </lineage>
</organism>
<dbReference type="InterPro" id="IPR014030">
    <property type="entry name" value="Ketoacyl_synth_N"/>
</dbReference>
<comment type="catalytic activity">
    <reaction evidence="11">
        <text>(9Z)-hexadecenoyl-[ACP] + malonyl-[ACP] + H(+) = 3-oxo-(11Z)-octadecenoyl-[ACP] + holo-[ACP] + CO2</text>
        <dbReference type="Rhea" id="RHEA:55040"/>
        <dbReference type="Rhea" id="RHEA-COMP:9623"/>
        <dbReference type="Rhea" id="RHEA-COMP:9685"/>
        <dbReference type="Rhea" id="RHEA-COMP:10800"/>
        <dbReference type="Rhea" id="RHEA-COMP:14074"/>
        <dbReference type="ChEBI" id="CHEBI:15378"/>
        <dbReference type="ChEBI" id="CHEBI:16526"/>
        <dbReference type="ChEBI" id="CHEBI:64479"/>
        <dbReference type="ChEBI" id="CHEBI:78449"/>
        <dbReference type="ChEBI" id="CHEBI:83989"/>
        <dbReference type="ChEBI" id="CHEBI:138538"/>
        <dbReference type="EC" id="2.3.1.179"/>
    </reaction>
</comment>